<dbReference type="InterPro" id="IPR006091">
    <property type="entry name" value="Acyl-CoA_Oxase/DH_mid-dom"/>
</dbReference>
<dbReference type="HOGENOM" id="CLU_018204_0_2_11"/>
<reference evidence="9 10" key="1">
    <citation type="journal article" date="2009" name="Stand. Genomic Sci.">
        <title>Complete genome sequence of Slackia heliotrinireducens type strain (RHS 1).</title>
        <authorList>
            <person name="Pukall R."/>
            <person name="Lapidus A."/>
            <person name="Nolan M."/>
            <person name="Copeland A."/>
            <person name="Glavina Del Rio T."/>
            <person name="Lucas S."/>
            <person name="Chen F."/>
            <person name="Tice H."/>
            <person name="Cheng J.F."/>
            <person name="Chertkov O."/>
            <person name="Bruce D."/>
            <person name="Goodwin L."/>
            <person name="Kuske C."/>
            <person name="Brettin T."/>
            <person name="Detter J.C."/>
            <person name="Han C."/>
            <person name="Pitluck S."/>
            <person name="Pati A."/>
            <person name="Mavrommatis K."/>
            <person name="Ivanova N."/>
            <person name="Ovchinnikova G."/>
            <person name="Chen A."/>
            <person name="Palaniappan K."/>
            <person name="Schneider S."/>
            <person name="Rohde M."/>
            <person name="Chain P."/>
            <person name="D'haeseleer P."/>
            <person name="Goker M."/>
            <person name="Bristow J."/>
            <person name="Eisen J.A."/>
            <person name="Markowitz V."/>
            <person name="Kyrpides N.C."/>
            <person name="Klenk H.P."/>
            <person name="Hugenholtz P."/>
        </authorList>
    </citation>
    <scope>NUCLEOTIDE SEQUENCE [LARGE SCALE GENOMIC DNA]</scope>
    <source>
        <strain evidence="10">ATCC 29202 / DSM 20476 / NCTC 11029 / RHS 1</strain>
    </source>
</reference>
<dbReference type="STRING" id="471855.Shel_09220"/>
<comment type="cofactor">
    <cofactor evidence="1 5">
        <name>FAD</name>
        <dbReference type="ChEBI" id="CHEBI:57692"/>
    </cofactor>
</comment>
<evidence type="ECO:0000256" key="2">
    <source>
        <dbReference type="ARBA" id="ARBA00009347"/>
    </source>
</evidence>
<dbReference type="SUPFAM" id="SSF47203">
    <property type="entry name" value="Acyl-CoA dehydrogenase C-terminal domain-like"/>
    <property type="match status" value="1"/>
</dbReference>
<feature type="domain" description="Acyl-CoA oxidase/dehydrogenase middle" evidence="7">
    <location>
        <begin position="123"/>
        <end position="218"/>
    </location>
</feature>
<proteinExistence type="inferred from homology"/>
<gene>
    <name evidence="9" type="ordered locus">Shel_09220</name>
</gene>
<dbReference type="PANTHER" id="PTHR43884:SF12">
    <property type="entry name" value="ISOVALERYL-COA DEHYDROGENASE, MITOCHONDRIAL-RELATED"/>
    <property type="match status" value="1"/>
</dbReference>
<protein>
    <submittedName>
        <fullName evidence="9">Acyl-CoA dehydrogenase</fullName>
    </submittedName>
</protein>
<evidence type="ECO:0000256" key="1">
    <source>
        <dbReference type="ARBA" id="ARBA00001974"/>
    </source>
</evidence>
<evidence type="ECO:0000259" key="7">
    <source>
        <dbReference type="Pfam" id="PF02770"/>
    </source>
</evidence>
<dbReference type="KEGG" id="shi:Shel_09220"/>
<dbReference type="Gene3D" id="2.40.110.10">
    <property type="entry name" value="Butyryl-CoA Dehydrogenase, subunit A, domain 2"/>
    <property type="match status" value="1"/>
</dbReference>
<dbReference type="eggNOG" id="COG1960">
    <property type="taxonomic scope" value="Bacteria"/>
</dbReference>
<dbReference type="Pfam" id="PF02770">
    <property type="entry name" value="Acyl-CoA_dh_M"/>
    <property type="match status" value="1"/>
</dbReference>
<dbReference type="SUPFAM" id="SSF56645">
    <property type="entry name" value="Acyl-CoA dehydrogenase NM domain-like"/>
    <property type="match status" value="1"/>
</dbReference>
<dbReference type="InterPro" id="IPR037069">
    <property type="entry name" value="AcylCoA_DH/ox_N_sf"/>
</dbReference>
<evidence type="ECO:0000313" key="9">
    <source>
        <dbReference type="EMBL" id="ACV21963.1"/>
    </source>
</evidence>
<dbReference type="InterPro" id="IPR013786">
    <property type="entry name" value="AcylCoA_DH/ox_N"/>
</dbReference>
<comment type="similarity">
    <text evidence="2 5">Belongs to the acyl-CoA dehydrogenase family.</text>
</comment>
<dbReference type="Pfam" id="PF00441">
    <property type="entry name" value="Acyl-CoA_dh_1"/>
    <property type="match status" value="1"/>
</dbReference>
<dbReference type="Gene3D" id="1.10.540.10">
    <property type="entry name" value="Acyl-CoA dehydrogenase/oxidase, N-terminal domain"/>
    <property type="match status" value="1"/>
</dbReference>
<keyword evidence="5" id="KW-0560">Oxidoreductase</keyword>
<accession>C7N4X8</accession>
<dbReference type="GO" id="GO:0003995">
    <property type="term" value="F:acyl-CoA dehydrogenase activity"/>
    <property type="evidence" value="ECO:0007669"/>
    <property type="project" value="TreeGrafter"/>
</dbReference>
<dbReference type="InterPro" id="IPR009075">
    <property type="entry name" value="AcylCo_DH/oxidase_C"/>
</dbReference>
<name>C7N4X8_SLAHD</name>
<evidence type="ECO:0000313" key="10">
    <source>
        <dbReference type="Proteomes" id="UP000002026"/>
    </source>
</evidence>
<dbReference type="Gene3D" id="1.20.140.10">
    <property type="entry name" value="Butyryl-CoA Dehydrogenase, subunit A, domain 3"/>
    <property type="match status" value="1"/>
</dbReference>
<feature type="domain" description="Acyl-CoA dehydrogenase/oxidase N-terminal" evidence="8">
    <location>
        <begin position="6"/>
        <end position="110"/>
    </location>
</feature>
<organism evidence="9 10">
    <name type="scientific">Slackia heliotrinireducens (strain ATCC 29202 / DSM 20476 / NCTC 11029 / RHS 1)</name>
    <name type="common">Peptococcus heliotrinreducens</name>
    <dbReference type="NCBI Taxonomy" id="471855"/>
    <lineage>
        <taxon>Bacteria</taxon>
        <taxon>Bacillati</taxon>
        <taxon>Actinomycetota</taxon>
        <taxon>Coriobacteriia</taxon>
        <taxon>Eggerthellales</taxon>
        <taxon>Eggerthellaceae</taxon>
        <taxon>Slackia</taxon>
    </lineage>
</organism>
<feature type="domain" description="Acyl-CoA dehydrogenase/oxidase C-terminal" evidence="6">
    <location>
        <begin position="230"/>
        <end position="378"/>
    </location>
</feature>
<dbReference type="InterPro" id="IPR009100">
    <property type="entry name" value="AcylCoA_DH/oxidase_NM_dom_sf"/>
</dbReference>
<evidence type="ECO:0000259" key="8">
    <source>
        <dbReference type="Pfam" id="PF02771"/>
    </source>
</evidence>
<dbReference type="GO" id="GO:0050660">
    <property type="term" value="F:flavin adenine dinucleotide binding"/>
    <property type="evidence" value="ECO:0007669"/>
    <property type="project" value="InterPro"/>
</dbReference>
<dbReference type="InterPro" id="IPR046373">
    <property type="entry name" value="Acyl-CoA_Oxase/DH_mid-dom_sf"/>
</dbReference>
<dbReference type="Pfam" id="PF02771">
    <property type="entry name" value="Acyl-CoA_dh_N"/>
    <property type="match status" value="1"/>
</dbReference>
<evidence type="ECO:0000256" key="5">
    <source>
        <dbReference type="RuleBase" id="RU362125"/>
    </source>
</evidence>
<evidence type="ECO:0000259" key="6">
    <source>
        <dbReference type="Pfam" id="PF00441"/>
    </source>
</evidence>
<dbReference type="AlphaFoldDB" id="C7N4X8"/>
<dbReference type="PANTHER" id="PTHR43884">
    <property type="entry name" value="ACYL-COA DEHYDROGENASE"/>
    <property type="match status" value="1"/>
</dbReference>
<dbReference type="InterPro" id="IPR036250">
    <property type="entry name" value="AcylCo_DH-like_C"/>
</dbReference>
<dbReference type="RefSeq" id="WP_012798067.1">
    <property type="nucleotide sequence ID" value="NC_013165.1"/>
</dbReference>
<dbReference type="EMBL" id="CP001684">
    <property type="protein sequence ID" value="ACV21963.1"/>
    <property type="molecule type" value="Genomic_DNA"/>
</dbReference>
<sequence length="385" mass="43426">MDFALTDEQELLLESVREFCERYFTEDVIKEMYEKGDMPDEIALAYAENGFGLMGIPEEYGGIPCDKVTLGLMIEELYRSSGCMHILYQNSLSMFDIMEFGTEEQKQQAVEHYMETGWPIASLSISEPGAGSDNGSMTCTAVKQEDGTYRLNGQKTWVTMGAKLPYTIVVAKDEDPSRENRNMSLWYINMDREGVSTAPLHKIGQQCIPFCEVYLDNVVVTEEDRMGEPGKGFMMLMKNFEVERAFIVAEQVGLAQAALEDATKYANQRIAFGKPIARQEIIMEYLTDMEIAVQNTRNMLYKTLWQLDNGIPVQLESALLKRYGCSECFKVADKALGIYAGLGYTTEVRIGRIWADLRGNMFGGGTHEIMAYIAGRQVAKKYADK</sequence>
<evidence type="ECO:0000256" key="4">
    <source>
        <dbReference type="ARBA" id="ARBA00022827"/>
    </source>
</evidence>
<keyword evidence="10" id="KW-1185">Reference proteome</keyword>
<keyword evidence="4 5" id="KW-0274">FAD</keyword>
<dbReference type="Proteomes" id="UP000002026">
    <property type="component" value="Chromosome"/>
</dbReference>
<evidence type="ECO:0000256" key="3">
    <source>
        <dbReference type="ARBA" id="ARBA00022630"/>
    </source>
</evidence>
<keyword evidence="3 5" id="KW-0285">Flavoprotein</keyword>